<dbReference type="EMBL" id="JAADYS010000119">
    <property type="protein sequence ID" value="KAF4472152.1"/>
    <property type="molecule type" value="Genomic_DNA"/>
</dbReference>
<dbReference type="AlphaFoldDB" id="A0A8H4LNY1"/>
<evidence type="ECO:0000313" key="1">
    <source>
        <dbReference type="EMBL" id="KAF4472152.1"/>
    </source>
</evidence>
<name>A0A8H4LNY1_9HYPO</name>
<proteinExistence type="predicted"/>
<comment type="caution">
    <text evidence="1">The sequence shown here is derived from an EMBL/GenBank/DDBJ whole genome shotgun (WGS) entry which is preliminary data.</text>
</comment>
<gene>
    <name evidence="1" type="ORF">FALBO_943</name>
</gene>
<keyword evidence="2" id="KW-1185">Reference proteome</keyword>
<accession>A0A8H4LNY1</accession>
<organism evidence="1 2">
    <name type="scientific">Fusarium albosuccineum</name>
    <dbReference type="NCBI Taxonomy" id="1237068"/>
    <lineage>
        <taxon>Eukaryota</taxon>
        <taxon>Fungi</taxon>
        <taxon>Dikarya</taxon>
        <taxon>Ascomycota</taxon>
        <taxon>Pezizomycotina</taxon>
        <taxon>Sordariomycetes</taxon>
        <taxon>Hypocreomycetidae</taxon>
        <taxon>Hypocreales</taxon>
        <taxon>Nectriaceae</taxon>
        <taxon>Fusarium</taxon>
        <taxon>Fusarium decemcellulare species complex</taxon>
    </lineage>
</organism>
<evidence type="ECO:0000313" key="2">
    <source>
        <dbReference type="Proteomes" id="UP000554235"/>
    </source>
</evidence>
<dbReference type="OrthoDB" id="3886018at2759"/>
<sequence>MSSSTSLEGCSQSVVEYIVENLTLDDIRNLRLSCNSLAFKCSGYRFKTFFHTKHVDVTPASVREFAQDICLGGFRCQLRNLCLIGIVDQTQPQSEITDNSLRDEYAKLFSQAFVEIAKHAIDGISLTLQVIVIIEDLDRLRRALPANANVGWSKRTALKARVWQCTAELFGATMSALSASKLPIKKLDIFNGPDLHQCSLSCEELAKIDWSDTGLIASLGALKSLSISLSNPRDLSEGPSDAVWRADAEHAEKTYWGLARLIQVCNHLEELDLHLTWLTTAYGRSFSQEMILQRVVELDKLPTLKRCALHGIHARQCDLLAFIKRTKVKELHLVGVCLSGGTFRPIMKYCSSGEANMTALFFEWLHERHAEFGNFTIIFFAKAEETSSLREFLGFYQLQRTGTSVRLPIGYEHPPTWPIGSPIMAAWLRKNNLEFVG</sequence>
<protein>
    <submittedName>
        <fullName evidence="1">Uncharacterized protein</fullName>
    </submittedName>
</protein>
<reference evidence="1 2" key="1">
    <citation type="submission" date="2020-01" db="EMBL/GenBank/DDBJ databases">
        <title>Identification and distribution of gene clusters putatively required for synthesis of sphingolipid metabolism inhibitors in phylogenetically diverse species of the filamentous fungus Fusarium.</title>
        <authorList>
            <person name="Kim H.-S."/>
            <person name="Busman M."/>
            <person name="Brown D.W."/>
            <person name="Divon H."/>
            <person name="Uhlig S."/>
            <person name="Proctor R.H."/>
        </authorList>
    </citation>
    <scope>NUCLEOTIDE SEQUENCE [LARGE SCALE GENOMIC DNA]</scope>
    <source>
        <strain evidence="1 2">NRRL 20459</strain>
    </source>
</reference>
<dbReference type="Proteomes" id="UP000554235">
    <property type="component" value="Unassembled WGS sequence"/>
</dbReference>